<gene>
    <name evidence="1" type="ORF">WB794_13395</name>
</gene>
<dbReference type="AlphaFoldDB" id="A0AAW9RC28"/>
<protein>
    <recommendedName>
        <fullName evidence="3">ATP-grasp domain-containing protein</fullName>
    </recommendedName>
</protein>
<comment type="caution">
    <text evidence="1">The sequence shown here is derived from an EMBL/GenBank/DDBJ whole genome shotgun (WGS) entry which is preliminary data.</text>
</comment>
<sequence length="222" mass="25158">MSNDYEQVADFASRWGRILVKHFLPHYWGHTASGRMTSVAPSVISDLAKINRRSIEICPAIYQEVVDKAYEIRVTVIGDRIFPAKIESRKGEAFLDWRQEFSNSDMLMSSMTLDTATERSIRCLMNALDLHYGCLDFAVDLQGRPVFLEVNPGGQFLFVEESVPELRLLDAFASMLAQGSPSYQLGSCDSITDAAFMSSAEYCRWNSERVEGREDERFVTII</sequence>
<dbReference type="Proteomes" id="UP001364472">
    <property type="component" value="Unassembled WGS sequence"/>
</dbReference>
<evidence type="ECO:0000313" key="1">
    <source>
        <dbReference type="EMBL" id="MEJ1250653.1"/>
    </source>
</evidence>
<organism evidence="1 2">
    <name type="scientific">Denitratimonas tolerans</name>
    <dbReference type="NCBI Taxonomy" id="1338420"/>
    <lineage>
        <taxon>Bacteria</taxon>
        <taxon>Pseudomonadati</taxon>
        <taxon>Pseudomonadota</taxon>
        <taxon>Gammaproteobacteria</taxon>
        <taxon>Lysobacterales</taxon>
        <taxon>Lysobacteraceae</taxon>
        <taxon>Denitratimonas</taxon>
    </lineage>
</organism>
<evidence type="ECO:0000313" key="2">
    <source>
        <dbReference type="Proteomes" id="UP001364472"/>
    </source>
</evidence>
<name>A0AAW9RC28_9GAMM</name>
<accession>A0AAW9RC28</accession>
<dbReference type="RefSeq" id="WP_337336353.1">
    <property type="nucleotide sequence ID" value="NZ_JBBDHC010000034.1"/>
</dbReference>
<keyword evidence="2" id="KW-1185">Reference proteome</keyword>
<evidence type="ECO:0008006" key="3">
    <source>
        <dbReference type="Google" id="ProtNLM"/>
    </source>
</evidence>
<dbReference type="SUPFAM" id="SSF56059">
    <property type="entry name" value="Glutathione synthetase ATP-binding domain-like"/>
    <property type="match status" value="1"/>
</dbReference>
<dbReference type="Gene3D" id="3.30.470.20">
    <property type="entry name" value="ATP-grasp fold, B domain"/>
    <property type="match status" value="1"/>
</dbReference>
<dbReference type="EMBL" id="JBBDHC010000034">
    <property type="protein sequence ID" value="MEJ1250653.1"/>
    <property type="molecule type" value="Genomic_DNA"/>
</dbReference>
<reference evidence="1 2" key="1">
    <citation type="journal article" date="2016" name="Antonie Van Leeuwenhoek">
        <title>Denitratimonas tolerans gen. nov., sp. nov., a denitrifying bacterium isolated from a bioreactor for tannery wastewater treatment.</title>
        <authorList>
            <person name="Han S.I."/>
            <person name="Kim J.O."/>
            <person name="Lee Y.R."/>
            <person name="Ekpeghere K.I."/>
            <person name="Koh S.C."/>
            <person name="Whang K.S."/>
        </authorList>
    </citation>
    <scope>NUCLEOTIDE SEQUENCE [LARGE SCALE GENOMIC DNA]</scope>
    <source>
        <strain evidence="1 2">KACC 17565</strain>
    </source>
</reference>
<proteinExistence type="predicted"/>